<dbReference type="Proteomes" id="UP001327560">
    <property type="component" value="Chromosome 5"/>
</dbReference>
<feature type="chain" id="PRO_5042862591" evidence="2">
    <location>
        <begin position="33"/>
        <end position="89"/>
    </location>
</feature>
<evidence type="ECO:0000256" key="1">
    <source>
        <dbReference type="SAM" id="MobiDB-lite"/>
    </source>
</evidence>
<accession>A0AAQ3KEA7</accession>
<dbReference type="InterPro" id="IPR055317">
    <property type="entry name" value="CLE14-like"/>
</dbReference>
<name>A0AAQ3KEA7_9LILI</name>
<feature type="compositionally biased region" description="Polar residues" evidence="1">
    <location>
        <begin position="59"/>
        <end position="74"/>
    </location>
</feature>
<feature type="region of interest" description="Disordered" evidence="1">
    <location>
        <begin position="59"/>
        <end position="89"/>
    </location>
</feature>
<proteinExistence type="predicted"/>
<protein>
    <submittedName>
        <fullName evidence="3">Uncharacterized protein</fullName>
    </submittedName>
</protein>
<dbReference type="PANTHER" id="PTHR35472:SF4">
    <property type="entry name" value="DUF19 DOMAIN-CONTAINING PROTEIN"/>
    <property type="match status" value="1"/>
</dbReference>
<keyword evidence="4" id="KW-1185">Reference proteome</keyword>
<dbReference type="AlphaFoldDB" id="A0AAQ3KEA7"/>
<organism evidence="3 4">
    <name type="scientific">Canna indica</name>
    <name type="common">Indian-shot</name>
    <dbReference type="NCBI Taxonomy" id="4628"/>
    <lineage>
        <taxon>Eukaryota</taxon>
        <taxon>Viridiplantae</taxon>
        <taxon>Streptophyta</taxon>
        <taxon>Embryophyta</taxon>
        <taxon>Tracheophyta</taxon>
        <taxon>Spermatophyta</taxon>
        <taxon>Magnoliopsida</taxon>
        <taxon>Liliopsida</taxon>
        <taxon>Zingiberales</taxon>
        <taxon>Cannaceae</taxon>
        <taxon>Canna</taxon>
    </lineage>
</organism>
<sequence length="89" mass="9891">MTMKLQECPLPHMVVFLLLMLVAGPLSSPSHARIVSRELQTYWKTESSKTSVAYFPRISPSQEPVNDDLSSLSGVSKRMVPQGPNPLHN</sequence>
<gene>
    <name evidence="3" type="ORF">Cni_G15932</name>
</gene>
<evidence type="ECO:0000313" key="4">
    <source>
        <dbReference type="Proteomes" id="UP001327560"/>
    </source>
</evidence>
<dbReference type="PANTHER" id="PTHR35472">
    <property type="match status" value="1"/>
</dbReference>
<keyword evidence="2" id="KW-0732">Signal</keyword>
<evidence type="ECO:0000313" key="3">
    <source>
        <dbReference type="EMBL" id="WOL07194.1"/>
    </source>
</evidence>
<feature type="signal peptide" evidence="2">
    <location>
        <begin position="1"/>
        <end position="32"/>
    </location>
</feature>
<evidence type="ECO:0000256" key="2">
    <source>
        <dbReference type="SAM" id="SignalP"/>
    </source>
</evidence>
<reference evidence="3 4" key="1">
    <citation type="submission" date="2023-10" db="EMBL/GenBank/DDBJ databases">
        <title>Chromosome-scale genome assembly provides insights into flower coloration mechanisms of Canna indica.</title>
        <authorList>
            <person name="Li C."/>
        </authorList>
    </citation>
    <scope>NUCLEOTIDE SEQUENCE [LARGE SCALE GENOMIC DNA]</scope>
    <source>
        <tissue evidence="3">Flower</tissue>
    </source>
</reference>
<dbReference type="EMBL" id="CP136894">
    <property type="protein sequence ID" value="WOL07194.1"/>
    <property type="molecule type" value="Genomic_DNA"/>
</dbReference>